<proteinExistence type="predicted"/>
<dbReference type="GeneID" id="42304849"/>
<dbReference type="STRING" id="47500.AF333_06490"/>
<accession>A0A0D1Y0X7</accession>
<evidence type="ECO:0000313" key="4">
    <source>
        <dbReference type="Proteomes" id="UP000182836"/>
    </source>
</evidence>
<reference evidence="1 3" key="1">
    <citation type="submission" date="2015-07" db="EMBL/GenBank/DDBJ databases">
        <title>Fjat-14205 dsm 2895.</title>
        <authorList>
            <person name="Liu B."/>
            <person name="Wang J."/>
            <person name="Zhu Y."/>
            <person name="Liu G."/>
            <person name="Chen Q."/>
            <person name="Chen Z."/>
            <person name="Lan J."/>
            <person name="Che J."/>
            <person name="Ge C."/>
            <person name="Shi H."/>
            <person name="Pan Z."/>
            <person name="Liu X."/>
        </authorList>
    </citation>
    <scope>NUCLEOTIDE SEQUENCE [LARGE SCALE GENOMIC DNA]</scope>
    <source>
        <strain evidence="1 3">DSM 2895</strain>
    </source>
</reference>
<dbReference type="AlphaFoldDB" id="A0A0D1Y0X7"/>
<organism evidence="1 3">
    <name type="scientific">Aneurinibacillus migulanus</name>
    <name type="common">Bacillus migulanus</name>
    <dbReference type="NCBI Taxonomy" id="47500"/>
    <lineage>
        <taxon>Bacteria</taxon>
        <taxon>Bacillati</taxon>
        <taxon>Bacillota</taxon>
        <taxon>Bacilli</taxon>
        <taxon>Bacillales</taxon>
        <taxon>Paenibacillaceae</taxon>
        <taxon>Aneurinibacillus group</taxon>
        <taxon>Aneurinibacillus</taxon>
    </lineage>
</organism>
<keyword evidence="3" id="KW-1185">Reference proteome</keyword>
<evidence type="ECO:0000313" key="2">
    <source>
        <dbReference type="EMBL" id="SDI82461.1"/>
    </source>
</evidence>
<reference evidence="2 4" key="2">
    <citation type="submission" date="2016-10" db="EMBL/GenBank/DDBJ databases">
        <authorList>
            <person name="de Groot N.N."/>
        </authorList>
    </citation>
    <scope>NUCLEOTIDE SEQUENCE [LARGE SCALE GENOMIC DNA]</scope>
    <source>
        <strain evidence="2 4">DSM 2895</strain>
    </source>
</reference>
<dbReference type="RefSeq" id="WP_043067412.1">
    <property type="nucleotide sequence ID" value="NZ_BJOA01000061.1"/>
</dbReference>
<dbReference type="PATRIC" id="fig|47500.8.peg.2504"/>
<sequence>MFDITDLLQNDEDPGQDIMIKLRWAREWALNRNLKIEDFNKNHGWNLNEWREAKYISRDIIFKDSLLIRIPALYRRNFLAYDHGFTKKELANVIDESENKIGDLLNIKRERTPRDGTFEKMAIALDVPLPYLKIDNYDRLENDEFIEYEHVAERKKLEQLSSIFHDKLEGRNVRGFVIINESNYMINEERLYARFETNDVYYRLEFFVRRNCGIHDAMNLRKQFKQRVDYMIFTPATLRKNYLKLIFTGSYTKDAKKFQKYIDEMKKRKYTRVVDTTGEYIRAFNQ</sequence>
<evidence type="ECO:0000313" key="1">
    <source>
        <dbReference type="EMBL" id="KON95179.1"/>
    </source>
</evidence>
<dbReference type="EMBL" id="FNED01000008">
    <property type="protein sequence ID" value="SDI82461.1"/>
    <property type="molecule type" value="Genomic_DNA"/>
</dbReference>
<dbReference type="EMBL" id="LGUG01000004">
    <property type="protein sequence ID" value="KON95179.1"/>
    <property type="molecule type" value="Genomic_DNA"/>
</dbReference>
<dbReference type="Proteomes" id="UP000037269">
    <property type="component" value="Unassembled WGS sequence"/>
</dbReference>
<gene>
    <name evidence="1" type="ORF">AF333_06490</name>
    <name evidence="2" type="ORF">SAMN04487909_10869</name>
</gene>
<name>A0A0D1Y0X7_ANEMI</name>
<dbReference type="Proteomes" id="UP000182836">
    <property type="component" value="Unassembled WGS sequence"/>
</dbReference>
<evidence type="ECO:0000313" key="3">
    <source>
        <dbReference type="Proteomes" id="UP000037269"/>
    </source>
</evidence>
<protein>
    <submittedName>
        <fullName evidence="1">Uncharacterized protein</fullName>
    </submittedName>
</protein>